<dbReference type="RefSeq" id="WP_054649582.1">
    <property type="nucleotide sequence ID" value="NZ_AZFJ01000036.1"/>
</dbReference>
<comment type="caution">
    <text evidence="3">The sequence shown here is derived from an EMBL/GenBank/DDBJ whole genome shotgun (WGS) entry which is preliminary data.</text>
</comment>
<dbReference type="InterPro" id="IPR035287">
    <property type="entry name" value="DUF5362"/>
</dbReference>
<feature type="compositionally biased region" description="Low complexity" evidence="1">
    <location>
        <begin position="147"/>
        <end position="156"/>
    </location>
</feature>
<keyword evidence="4" id="KW-1185">Reference proteome</keyword>
<dbReference type="EMBL" id="AZFJ01000036">
    <property type="protein sequence ID" value="KRL86983.1"/>
    <property type="molecule type" value="Genomic_DNA"/>
</dbReference>
<feature type="transmembrane region" description="Helical" evidence="2">
    <location>
        <begin position="12"/>
        <end position="45"/>
    </location>
</feature>
<feature type="region of interest" description="Disordered" evidence="1">
    <location>
        <begin position="137"/>
        <end position="248"/>
    </location>
</feature>
<accession>A0A0R1U0W6</accession>
<evidence type="ECO:0008006" key="5">
    <source>
        <dbReference type="Google" id="ProtNLM"/>
    </source>
</evidence>
<dbReference type="PATRIC" id="fig|1423783.4.peg.192"/>
<dbReference type="Proteomes" id="UP000051922">
    <property type="component" value="Unassembled WGS sequence"/>
</dbReference>
<evidence type="ECO:0000313" key="4">
    <source>
        <dbReference type="Proteomes" id="UP000051922"/>
    </source>
</evidence>
<dbReference type="AlphaFoldDB" id="A0A0R1U0W6"/>
<name>A0A0R1U0W6_9LACO</name>
<feature type="compositionally biased region" description="Low complexity" evidence="1">
    <location>
        <begin position="211"/>
        <end position="229"/>
    </location>
</feature>
<dbReference type="Pfam" id="PF17319">
    <property type="entry name" value="DUF5362"/>
    <property type="match status" value="1"/>
</dbReference>
<feature type="compositionally biased region" description="Polar residues" evidence="1">
    <location>
        <begin position="178"/>
        <end position="210"/>
    </location>
</feature>
<evidence type="ECO:0000256" key="1">
    <source>
        <dbReference type="SAM" id="MobiDB-lite"/>
    </source>
</evidence>
<dbReference type="OrthoDB" id="9975491at2"/>
<feature type="compositionally biased region" description="Basic and acidic residues" evidence="1">
    <location>
        <begin position="233"/>
        <end position="248"/>
    </location>
</feature>
<reference evidence="3 4" key="1">
    <citation type="journal article" date="2015" name="Genome Announc.">
        <title>Expanding the biotechnology potential of lactobacilli through comparative genomics of 213 strains and associated genera.</title>
        <authorList>
            <person name="Sun Z."/>
            <person name="Harris H.M."/>
            <person name="McCann A."/>
            <person name="Guo C."/>
            <person name="Argimon S."/>
            <person name="Zhang W."/>
            <person name="Yang X."/>
            <person name="Jeffery I.B."/>
            <person name="Cooney J.C."/>
            <person name="Kagawa T.F."/>
            <person name="Liu W."/>
            <person name="Song Y."/>
            <person name="Salvetti E."/>
            <person name="Wrobel A."/>
            <person name="Rasinkangas P."/>
            <person name="Parkhill J."/>
            <person name="Rea M.C."/>
            <person name="O'Sullivan O."/>
            <person name="Ritari J."/>
            <person name="Douillard F.P."/>
            <person name="Paul Ross R."/>
            <person name="Yang R."/>
            <person name="Briner A.E."/>
            <person name="Felis G.E."/>
            <person name="de Vos W.M."/>
            <person name="Barrangou R."/>
            <person name="Klaenhammer T.R."/>
            <person name="Caufield P.W."/>
            <person name="Cui Y."/>
            <person name="Zhang H."/>
            <person name="O'Toole P.W."/>
        </authorList>
    </citation>
    <scope>NUCLEOTIDE SEQUENCE [LARGE SCALE GENOMIC DNA]</scope>
    <source>
        <strain evidence="3 4">DSM 15945</strain>
    </source>
</reference>
<keyword evidence="2" id="KW-0812">Transmembrane</keyword>
<keyword evidence="2" id="KW-1133">Transmembrane helix</keyword>
<evidence type="ECO:0000256" key="2">
    <source>
        <dbReference type="SAM" id="Phobius"/>
    </source>
</evidence>
<organism evidence="3 4">
    <name type="scientific">Lacticaseibacillus pantheris DSM 15945 = JCM 12539 = NBRC 106106</name>
    <dbReference type="NCBI Taxonomy" id="1423783"/>
    <lineage>
        <taxon>Bacteria</taxon>
        <taxon>Bacillati</taxon>
        <taxon>Bacillota</taxon>
        <taxon>Bacilli</taxon>
        <taxon>Lactobacillales</taxon>
        <taxon>Lactobacillaceae</taxon>
        <taxon>Lacticaseibacillus</taxon>
    </lineage>
</organism>
<keyword evidence="2" id="KW-0472">Membrane</keyword>
<gene>
    <name evidence="3" type="ORF">FC50_GL000183</name>
</gene>
<sequence length="248" mass="25798">MQNSQLQTAKTLSFIGAIVAIVLGALYCLTVLGIIMGVPMIVGGVLLLKFRDYSDDALYEHRGALLGWGIFFLLCTVIGGVLELIAYFQVNSYVSGGAEQRSAMDFSSVERAYDLKEKGVISASEFDDIKAAALRQEGVQATPTDNGEAAGTTASATEDDQSASAAESQLLKDDSVAPSASQSTVAASANADGTQSEATESTKAVESQSATVESSSTTGSQSVGGESQQYTESESKIVDDKGSDTNDN</sequence>
<protein>
    <recommendedName>
        <fullName evidence="5">SHOCT domain-containing protein</fullName>
    </recommendedName>
</protein>
<feature type="transmembrane region" description="Helical" evidence="2">
    <location>
        <begin position="65"/>
        <end position="88"/>
    </location>
</feature>
<proteinExistence type="predicted"/>
<dbReference type="STRING" id="1423783.FC50_GL000183"/>
<evidence type="ECO:0000313" key="3">
    <source>
        <dbReference type="EMBL" id="KRL86983.1"/>
    </source>
</evidence>